<accession>A0ABU6J3F0</accession>
<reference evidence="2 3" key="1">
    <citation type="submission" date="2023-10" db="EMBL/GenBank/DDBJ databases">
        <title>Noviherbaspirillum sp. CPCC 100848 genome assembly.</title>
        <authorList>
            <person name="Li X.Y."/>
            <person name="Fang X.M."/>
        </authorList>
    </citation>
    <scope>NUCLEOTIDE SEQUENCE [LARGE SCALE GENOMIC DNA]</scope>
    <source>
        <strain evidence="2 3">CPCC 100848</strain>
    </source>
</reference>
<evidence type="ECO:0000313" key="2">
    <source>
        <dbReference type="EMBL" id="MEC4718142.1"/>
    </source>
</evidence>
<dbReference type="EC" id="2.4.-.-" evidence="2"/>
<keyword evidence="2" id="KW-0328">Glycosyltransferase</keyword>
<sequence>MLRIAIVTNELPPYRVPLFSLLSKMPGVVLQVILCTLREPNRRWVLPPLDFGYICLREKVIEKGGRYIHNNIDVISALRKFSPDVIITGGFNPTHMYALAYALAKGIPHVPMTDGTDRSELSLSTMHTLIRRFVFTRSKAFLAASDGGLRLFRKYRVPSDRCYKVPLCIDNRLFAAKDAPVRREFDFVFCGRIEEIKNPLFALRVAIGTARVLQRKTRILFVGTGEQEALLRHCADIDADLVDAHFQGFIAHADLPPYYWNARIFLFPTQGDVWGVVANEACAAGLPVITTPFAGAAGELIRDGENGYVCALHLEQWIDRAVLLLTQEQTWRTFSHNSVERVGEYSYDRAALNMAEACRRAVSGIPGGFVQKVGH</sequence>
<dbReference type="PANTHER" id="PTHR45947:SF3">
    <property type="entry name" value="SULFOQUINOVOSYL TRANSFERASE SQD2"/>
    <property type="match status" value="1"/>
</dbReference>
<dbReference type="RefSeq" id="WP_326504895.1">
    <property type="nucleotide sequence ID" value="NZ_JAWIIV010000002.1"/>
</dbReference>
<dbReference type="EMBL" id="JAWIIV010000002">
    <property type="protein sequence ID" value="MEC4718142.1"/>
    <property type="molecule type" value="Genomic_DNA"/>
</dbReference>
<gene>
    <name evidence="2" type="ORF">RY831_03215</name>
</gene>
<dbReference type="Proteomes" id="UP001352263">
    <property type="component" value="Unassembled WGS sequence"/>
</dbReference>
<dbReference type="CDD" id="cd03801">
    <property type="entry name" value="GT4_PimA-like"/>
    <property type="match status" value="1"/>
</dbReference>
<evidence type="ECO:0000259" key="1">
    <source>
        <dbReference type="Pfam" id="PF13439"/>
    </source>
</evidence>
<dbReference type="InterPro" id="IPR028098">
    <property type="entry name" value="Glyco_trans_4-like_N"/>
</dbReference>
<comment type="caution">
    <text evidence="2">The sequence shown here is derived from an EMBL/GenBank/DDBJ whole genome shotgun (WGS) entry which is preliminary data.</text>
</comment>
<organism evidence="2 3">
    <name type="scientific">Noviherbaspirillum album</name>
    <dbReference type="NCBI Taxonomy" id="3080276"/>
    <lineage>
        <taxon>Bacteria</taxon>
        <taxon>Pseudomonadati</taxon>
        <taxon>Pseudomonadota</taxon>
        <taxon>Betaproteobacteria</taxon>
        <taxon>Burkholderiales</taxon>
        <taxon>Oxalobacteraceae</taxon>
        <taxon>Noviherbaspirillum</taxon>
    </lineage>
</organism>
<dbReference type="PANTHER" id="PTHR45947">
    <property type="entry name" value="SULFOQUINOVOSYL TRANSFERASE SQD2"/>
    <property type="match status" value="1"/>
</dbReference>
<protein>
    <submittedName>
        <fullName evidence="2">Glycosyltransferase family 4 protein</fullName>
        <ecNumber evidence="2">2.4.-.-</ecNumber>
    </submittedName>
</protein>
<keyword evidence="3" id="KW-1185">Reference proteome</keyword>
<dbReference type="GO" id="GO:0016757">
    <property type="term" value="F:glycosyltransferase activity"/>
    <property type="evidence" value="ECO:0007669"/>
    <property type="project" value="UniProtKB-KW"/>
</dbReference>
<name>A0ABU6J3F0_9BURK</name>
<dbReference type="Pfam" id="PF13692">
    <property type="entry name" value="Glyco_trans_1_4"/>
    <property type="match status" value="1"/>
</dbReference>
<dbReference type="InterPro" id="IPR050194">
    <property type="entry name" value="Glycosyltransferase_grp1"/>
</dbReference>
<proteinExistence type="predicted"/>
<feature type="domain" description="Glycosyltransferase subfamily 4-like N-terminal" evidence="1">
    <location>
        <begin position="65"/>
        <end position="170"/>
    </location>
</feature>
<keyword evidence="2" id="KW-0808">Transferase</keyword>
<dbReference type="SUPFAM" id="SSF53756">
    <property type="entry name" value="UDP-Glycosyltransferase/glycogen phosphorylase"/>
    <property type="match status" value="1"/>
</dbReference>
<dbReference type="Pfam" id="PF13439">
    <property type="entry name" value="Glyco_transf_4"/>
    <property type="match status" value="1"/>
</dbReference>
<dbReference type="Gene3D" id="3.40.50.2000">
    <property type="entry name" value="Glycogen Phosphorylase B"/>
    <property type="match status" value="2"/>
</dbReference>
<evidence type="ECO:0000313" key="3">
    <source>
        <dbReference type="Proteomes" id="UP001352263"/>
    </source>
</evidence>